<feature type="transmembrane region" description="Helical" evidence="1">
    <location>
        <begin position="15"/>
        <end position="37"/>
    </location>
</feature>
<evidence type="ECO:0000313" key="4">
    <source>
        <dbReference type="Proteomes" id="UP000675940"/>
    </source>
</evidence>
<accession>A0A940MSH6</accession>
<keyword evidence="1" id="KW-1133">Transmembrane helix</keyword>
<dbReference type="Pfam" id="PF26604">
    <property type="entry name" value="CBU_0592"/>
    <property type="match status" value="1"/>
</dbReference>
<protein>
    <recommendedName>
        <fullName evidence="2">CBU-0592-like domain-containing protein</fullName>
    </recommendedName>
</protein>
<dbReference type="Proteomes" id="UP000675940">
    <property type="component" value="Unassembled WGS sequence"/>
</dbReference>
<dbReference type="EMBL" id="JAGISH010000009">
    <property type="protein sequence ID" value="MBP0483991.1"/>
    <property type="molecule type" value="Genomic_DNA"/>
</dbReference>
<name>A0A940MSH6_9RHOB</name>
<keyword evidence="1" id="KW-0812">Transmembrane</keyword>
<dbReference type="InterPro" id="IPR058058">
    <property type="entry name" value="CBU_0592-like"/>
</dbReference>
<sequence>MSALLATLPTDPYRLVIGAMGLLGLTLWLTAYAACALRPGARTCSATLAMNALAGVLILPASHALSPAAMALPGAWAALSLTGLALRLRRRPLPPAPIPYAALGDDHQSHIAVYGCSTGPSVSLMPRSRSATRVAA</sequence>
<proteinExistence type="predicted"/>
<organism evidence="3 4">
    <name type="scientific">Sagittula salina</name>
    <dbReference type="NCBI Taxonomy" id="2820268"/>
    <lineage>
        <taxon>Bacteria</taxon>
        <taxon>Pseudomonadati</taxon>
        <taxon>Pseudomonadota</taxon>
        <taxon>Alphaproteobacteria</taxon>
        <taxon>Rhodobacterales</taxon>
        <taxon>Roseobacteraceae</taxon>
        <taxon>Sagittula</taxon>
    </lineage>
</organism>
<reference evidence="3" key="1">
    <citation type="submission" date="2021-03" db="EMBL/GenBank/DDBJ databases">
        <title>Sagittula salina sp. nov. strain M10.9X isolated from the marine waste.</title>
        <authorList>
            <person name="Satari L."/>
            <person name="Molina-Menor E."/>
            <person name="Vidal-Verdu A."/>
            <person name="Pascual J."/>
            <person name="Pereto J."/>
            <person name="Porcar M."/>
        </authorList>
    </citation>
    <scope>NUCLEOTIDE SEQUENCE</scope>
    <source>
        <strain evidence="3">M10.9X</strain>
    </source>
</reference>
<keyword evidence="4" id="KW-1185">Reference proteome</keyword>
<evidence type="ECO:0000313" key="3">
    <source>
        <dbReference type="EMBL" id="MBP0483991.1"/>
    </source>
</evidence>
<keyword evidence="1" id="KW-0472">Membrane</keyword>
<evidence type="ECO:0000256" key="1">
    <source>
        <dbReference type="SAM" id="Phobius"/>
    </source>
</evidence>
<gene>
    <name evidence="3" type="ORF">J5474_16035</name>
</gene>
<comment type="caution">
    <text evidence="3">The sequence shown here is derived from an EMBL/GenBank/DDBJ whole genome shotgun (WGS) entry which is preliminary data.</text>
</comment>
<feature type="domain" description="CBU-0592-like" evidence="2">
    <location>
        <begin position="19"/>
        <end position="91"/>
    </location>
</feature>
<dbReference type="RefSeq" id="WP_209361939.1">
    <property type="nucleotide sequence ID" value="NZ_JAGISH010000009.1"/>
</dbReference>
<dbReference type="AlphaFoldDB" id="A0A940MSH6"/>
<evidence type="ECO:0000259" key="2">
    <source>
        <dbReference type="Pfam" id="PF26604"/>
    </source>
</evidence>